<dbReference type="EMBL" id="JARXVE010000010">
    <property type="protein sequence ID" value="MDH6198248.1"/>
    <property type="molecule type" value="Genomic_DNA"/>
</dbReference>
<comment type="caution">
    <text evidence="1">The sequence shown here is derived from an EMBL/GenBank/DDBJ whole genome shotgun (WGS) entry which is preliminary data.</text>
</comment>
<accession>A0ABT6L5L1</accession>
<keyword evidence="2" id="KW-1185">Reference proteome</keyword>
<protein>
    <submittedName>
        <fullName evidence="1">Uncharacterized protein</fullName>
    </submittedName>
</protein>
<gene>
    <name evidence="1" type="ORF">M2272_004907</name>
</gene>
<name>A0ABT6L5L1_9MYCO</name>
<dbReference type="Gene3D" id="3.10.450.50">
    <property type="match status" value="1"/>
</dbReference>
<dbReference type="Proteomes" id="UP001160130">
    <property type="component" value="Unassembled WGS sequence"/>
</dbReference>
<proteinExistence type="predicted"/>
<organism evidence="1 2">
    <name type="scientific">Mycolicibacterium frederiksbergense</name>
    <dbReference type="NCBI Taxonomy" id="117567"/>
    <lineage>
        <taxon>Bacteria</taxon>
        <taxon>Bacillati</taxon>
        <taxon>Actinomycetota</taxon>
        <taxon>Actinomycetes</taxon>
        <taxon>Mycobacteriales</taxon>
        <taxon>Mycobacteriaceae</taxon>
        <taxon>Mycolicibacterium</taxon>
    </lineage>
</organism>
<evidence type="ECO:0000313" key="1">
    <source>
        <dbReference type="EMBL" id="MDH6198248.1"/>
    </source>
</evidence>
<sequence length="114" mass="12652">MRTSVSPGEPVRAIVRDSGTEAVRSILTAARELYQDQQFNYAGPCGDRGFLEDYSSSVRGTPTFVIVMVSFNAAGQTQHVVVNHRPRSAMLQFSRLMLEKFAGTPHEKHWLGTP</sequence>
<evidence type="ECO:0000313" key="2">
    <source>
        <dbReference type="Proteomes" id="UP001160130"/>
    </source>
</evidence>
<reference evidence="1 2" key="1">
    <citation type="submission" date="2023-04" db="EMBL/GenBank/DDBJ databases">
        <title>Forest soil microbial communities from Buena Vista Peninsula, Colon Province, Panama.</title>
        <authorList>
            <person name="Bouskill N."/>
        </authorList>
    </citation>
    <scope>NUCLEOTIDE SEQUENCE [LARGE SCALE GENOMIC DNA]</scope>
    <source>
        <strain evidence="1 2">AC80</strain>
    </source>
</reference>